<dbReference type="eggNOG" id="COG0685">
    <property type="taxonomic scope" value="Bacteria"/>
</dbReference>
<dbReference type="Gene3D" id="3.20.20.220">
    <property type="match status" value="1"/>
</dbReference>
<dbReference type="EMBL" id="CP002018">
    <property type="protein sequence ID" value="AEM39938.1"/>
    <property type="molecule type" value="Genomic_DNA"/>
</dbReference>
<keyword evidence="3" id="KW-1185">Reference proteome</keyword>
<dbReference type="PATRIC" id="fig|759362.5.peg.106"/>
<dbReference type="SUPFAM" id="SSF51730">
    <property type="entry name" value="FAD-linked oxidoreductase"/>
    <property type="match status" value="1"/>
</dbReference>
<dbReference type="InterPro" id="IPR029041">
    <property type="entry name" value="FAD-linked_oxidoreductase-like"/>
</dbReference>
<dbReference type="Proteomes" id="UP000000692">
    <property type="component" value="Chromosome"/>
</dbReference>
<sequence>MPRDLLAGFSIEVTPRALRGAGDLTALLPRGTTVYIAHIAGTPFDDMLWAAKTLRGAGFQPQPHFPARLIADRAALVDMIHRYQDAADVRRALVLGGGPRSPVGDFDRALQLIETEAFDRAGFTHLFFAGHPEGSPDLDPSGGTQTADAALVSKRDFAQCSDAQSALVTQFVFDAQPVIDWTARIASLGVDLPVHVGLAGPAKLSALIRFGLACGVGSSLQVLNKRRGDLRHFLFPMRPDAVAAALAAHVAAQPTSPIAALHLFPIGGIKPAAHWATGKRF</sequence>
<organism evidence="2 3">
    <name type="scientific">Ketogulonicigenium vulgare (strain WSH-001)</name>
    <dbReference type="NCBI Taxonomy" id="759362"/>
    <lineage>
        <taxon>Bacteria</taxon>
        <taxon>Pseudomonadati</taxon>
        <taxon>Pseudomonadota</taxon>
        <taxon>Alphaproteobacteria</taxon>
        <taxon>Rhodobacterales</taxon>
        <taxon>Roseobacteraceae</taxon>
        <taxon>Ketogulonicigenium</taxon>
    </lineage>
</organism>
<protein>
    <submittedName>
        <fullName evidence="2">5,10-methylenetetrahydrofolate reductase, putative</fullName>
        <ecNumber evidence="2">1.5.1.20</ecNumber>
    </submittedName>
</protein>
<accession>F9Y8C9</accession>
<reference evidence="2 3" key="1">
    <citation type="journal article" date="2011" name="J. Bacteriol.">
        <title>Complete genome sequence of the industrial strain Ketogulonicigenium vulgare WSH-001.</title>
        <authorList>
            <person name="Liu L."/>
            <person name="Li Y."/>
            <person name="Zhang J."/>
            <person name="Zhou Z."/>
            <person name="Liu J."/>
            <person name="Li X."/>
            <person name="Zhou J."/>
            <person name="Du G."/>
            <person name="Wang L."/>
            <person name="Chen J."/>
        </authorList>
    </citation>
    <scope>NUCLEOTIDE SEQUENCE [LARGE SCALE GENOMIC DNA]</scope>
    <source>
        <strain evidence="2 3">WSH-001</strain>
    </source>
</reference>
<keyword evidence="1 2" id="KW-0560">Oxidoreductase</keyword>
<gene>
    <name evidence="2" type="primary">metF</name>
    <name evidence="2" type="ordered locus">KVU_0098</name>
</gene>
<dbReference type="GO" id="GO:0004489">
    <property type="term" value="F:methylenetetrahydrofolate reductase [NAD(P)H] activity"/>
    <property type="evidence" value="ECO:0007669"/>
    <property type="project" value="UniProtKB-EC"/>
</dbReference>
<name>F9Y8C9_KETVW</name>
<dbReference type="RefSeq" id="WP_013383353.1">
    <property type="nucleotide sequence ID" value="NC_017384.1"/>
</dbReference>
<dbReference type="HOGENOM" id="CLU_081788_0_0_5"/>
<dbReference type="EC" id="1.5.1.20" evidence="2"/>
<evidence type="ECO:0000313" key="2">
    <source>
        <dbReference type="EMBL" id="AEM39938.1"/>
    </source>
</evidence>
<dbReference type="OrthoDB" id="9812555at2"/>
<dbReference type="KEGG" id="kvl:KVU_0098"/>
<proteinExistence type="predicted"/>
<dbReference type="AlphaFoldDB" id="F9Y8C9"/>
<evidence type="ECO:0000256" key="1">
    <source>
        <dbReference type="ARBA" id="ARBA00023002"/>
    </source>
</evidence>
<evidence type="ECO:0000313" key="3">
    <source>
        <dbReference type="Proteomes" id="UP000000692"/>
    </source>
</evidence>